<proteinExistence type="predicted"/>
<evidence type="ECO:0000313" key="2">
    <source>
        <dbReference type="EMBL" id="OFI34165.1"/>
    </source>
</evidence>
<sequence length="133" mass="14793">MCGLFINAEPSLWQSSTKSMRIDGVVTSIRMETFFWNILQEIACRDGLSISQLISRLYLESLDADHDIGNFTSFLRVCCGRYLSMVADGLLQRDAMDPLEGMDSAQLIKTEADTQATRLKRISAPSASGVNKH</sequence>
<dbReference type="Gene3D" id="1.10.3990.20">
    <property type="entry name" value="protein bp1543"/>
    <property type="match status" value="1"/>
</dbReference>
<protein>
    <submittedName>
        <fullName evidence="2">Intracellular proteinase I</fullName>
    </submittedName>
</protein>
<evidence type="ECO:0000313" key="3">
    <source>
        <dbReference type="Proteomes" id="UP000176037"/>
    </source>
</evidence>
<dbReference type="Pfam" id="PF13467">
    <property type="entry name" value="RHH_4"/>
    <property type="match status" value="1"/>
</dbReference>
<comment type="caution">
    <text evidence="2">The sequence shown here is derived from an EMBL/GenBank/DDBJ whole genome shotgun (WGS) entry which is preliminary data.</text>
</comment>
<keyword evidence="3" id="KW-1185">Reference proteome</keyword>
<gene>
    <name evidence="2" type="ORF">BFC17_21745</name>
</gene>
<dbReference type="InterPro" id="IPR027373">
    <property type="entry name" value="RHH_dom"/>
</dbReference>
<feature type="domain" description="Ribbon-helix-helix" evidence="1">
    <location>
        <begin position="17"/>
        <end position="83"/>
    </location>
</feature>
<dbReference type="Proteomes" id="UP000176037">
    <property type="component" value="Unassembled WGS sequence"/>
</dbReference>
<accession>A0A1E8FE01</accession>
<dbReference type="RefSeq" id="WP_070177093.1">
    <property type="nucleotide sequence ID" value="NZ_BMJR01000011.1"/>
</dbReference>
<dbReference type="OrthoDB" id="5458732at2"/>
<evidence type="ECO:0000259" key="1">
    <source>
        <dbReference type="Pfam" id="PF13467"/>
    </source>
</evidence>
<dbReference type="InterPro" id="IPR038268">
    <property type="entry name" value="RHH_sf"/>
</dbReference>
<organism evidence="2 3">
    <name type="scientific">Alteromonas lipolytica</name>
    <dbReference type="NCBI Taxonomy" id="1856405"/>
    <lineage>
        <taxon>Bacteria</taxon>
        <taxon>Pseudomonadati</taxon>
        <taxon>Pseudomonadota</taxon>
        <taxon>Gammaproteobacteria</taxon>
        <taxon>Alteromonadales</taxon>
        <taxon>Alteromonadaceae</taxon>
        <taxon>Alteromonas/Salinimonas group</taxon>
        <taxon>Alteromonas</taxon>
    </lineage>
</organism>
<reference evidence="2 3" key="1">
    <citation type="submission" date="2016-09" db="EMBL/GenBank/DDBJ databases">
        <title>Alteromonas lipolytica, a new species isolated from sea water.</title>
        <authorList>
            <person name="Wu Y.-H."/>
            <person name="Cheng H."/>
            <person name="Xu X.-W."/>
        </authorList>
    </citation>
    <scope>NUCLEOTIDE SEQUENCE [LARGE SCALE GENOMIC DNA]</scope>
    <source>
        <strain evidence="2 3">JW12</strain>
    </source>
</reference>
<dbReference type="AlphaFoldDB" id="A0A1E8FE01"/>
<dbReference type="STRING" id="1856405.BFC17_21745"/>
<name>A0A1E8FE01_9ALTE</name>
<dbReference type="EMBL" id="MJIC01000014">
    <property type="protein sequence ID" value="OFI34165.1"/>
    <property type="molecule type" value="Genomic_DNA"/>
</dbReference>